<dbReference type="Proteomes" id="UP000828941">
    <property type="component" value="Chromosome 12"/>
</dbReference>
<sequence length="534" mass="61364">MAGQSALSRTQGFRLKNLGQYAIAMIRNVCFSMFVILVLIFTIATYDPEDSLFHPSTKIANFFTSKSNATMKSDTTVIKTVEDFAVGTAVIDELTEPAESDLSECDVNSPIDCRDPEVFHLMISATIAKFKDTHFYKFGKAVQGDTNNSCDMAWRFRPKEETDAAASKDYRRFVVVRHENCTHSIVHMGEYHSGLNARKPKTKIKNAEREDIAIDSLPVVESETSFSRGKYLIYVGGGERCKNMNHYLWSFLCALGEAQYLKRTLVMDMSLCLSSIYTSSKLDEEGKDFRLYFDFKHLMNSTSVLDQGQFWTYWNDLHKKYGMKLHLVEDTWIKPMKLRRVKDALIMRKFGSVEPDNYWYGVCEGTSSVQKPWHLIKRSKRLMDIVSAIISKMNSDYDSVHILRGERARNKELWPNLDADTSPDALISALRDNVEEGRHLYIATNENDTSFFDPLRNKYKIHFLDEFMDLWGEKTEWYSEATKLNNGVPVEFDGYMRLSIDTEVFLRGKKKIETFNDLTKDCKDGINTCSVAMS</sequence>
<organism evidence="1 2">
    <name type="scientific">Bauhinia variegata</name>
    <name type="common">Purple orchid tree</name>
    <name type="synonym">Phanera variegata</name>
    <dbReference type="NCBI Taxonomy" id="167791"/>
    <lineage>
        <taxon>Eukaryota</taxon>
        <taxon>Viridiplantae</taxon>
        <taxon>Streptophyta</taxon>
        <taxon>Embryophyta</taxon>
        <taxon>Tracheophyta</taxon>
        <taxon>Spermatophyta</taxon>
        <taxon>Magnoliopsida</taxon>
        <taxon>eudicotyledons</taxon>
        <taxon>Gunneridae</taxon>
        <taxon>Pentapetalae</taxon>
        <taxon>rosids</taxon>
        <taxon>fabids</taxon>
        <taxon>Fabales</taxon>
        <taxon>Fabaceae</taxon>
        <taxon>Cercidoideae</taxon>
        <taxon>Cercideae</taxon>
        <taxon>Bauhiniinae</taxon>
        <taxon>Bauhinia</taxon>
    </lineage>
</organism>
<accession>A0ACB9LGJ6</accession>
<gene>
    <name evidence="1" type="ORF">L6164_031635</name>
</gene>
<protein>
    <submittedName>
        <fullName evidence="1">Uncharacterized protein</fullName>
    </submittedName>
</protein>
<reference evidence="1 2" key="1">
    <citation type="journal article" date="2022" name="DNA Res.">
        <title>Chromosomal-level genome assembly of the orchid tree Bauhinia variegata (Leguminosae; Cercidoideae) supports the allotetraploid origin hypothesis of Bauhinia.</title>
        <authorList>
            <person name="Zhong Y."/>
            <person name="Chen Y."/>
            <person name="Zheng D."/>
            <person name="Pang J."/>
            <person name="Liu Y."/>
            <person name="Luo S."/>
            <person name="Meng S."/>
            <person name="Qian L."/>
            <person name="Wei D."/>
            <person name="Dai S."/>
            <person name="Zhou R."/>
        </authorList>
    </citation>
    <scope>NUCLEOTIDE SEQUENCE [LARGE SCALE GENOMIC DNA]</scope>
    <source>
        <strain evidence="1">BV-YZ2020</strain>
    </source>
</reference>
<name>A0ACB9LGJ6_BAUVA</name>
<comment type="caution">
    <text evidence="1">The sequence shown here is derived from an EMBL/GenBank/DDBJ whole genome shotgun (WGS) entry which is preliminary data.</text>
</comment>
<keyword evidence="2" id="KW-1185">Reference proteome</keyword>
<evidence type="ECO:0000313" key="1">
    <source>
        <dbReference type="EMBL" id="KAI4308577.1"/>
    </source>
</evidence>
<dbReference type="EMBL" id="CM039437">
    <property type="protein sequence ID" value="KAI4308577.1"/>
    <property type="molecule type" value="Genomic_DNA"/>
</dbReference>
<proteinExistence type="predicted"/>
<evidence type="ECO:0000313" key="2">
    <source>
        <dbReference type="Proteomes" id="UP000828941"/>
    </source>
</evidence>